<keyword evidence="9" id="KW-0418">Kinase</keyword>
<dbReference type="InterPro" id="IPR045860">
    <property type="entry name" value="Snake_toxin-like_sf"/>
</dbReference>
<dbReference type="PROSITE" id="PS50011">
    <property type="entry name" value="PROTEIN_KINASE_DOM"/>
    <property type="match status" value="1"/>
</dbReference>
<accession>A0ABR1CPB9</accession>
<keyword evidence="12 15" id="KW-0472">Membrane</keyword>
<name>A0ABR1CPB9_NECAM</name>
<keyword evidence="13" id="KW-0675">Receptor</keyword>
<gene>
    <name evidence="17" type="primary">Necator_chrIII.g9343</name>
    <name evidence="17" type="ORF">RB195_008578</name>
</gene>
<evidence type="ECO:0000256" key="5">
    <source>
        <dbReference type="ARBA" id="ARBA00022679"/>
    </source>
</evidence>
<evidence type="ECO:0000313" key="18">
    <source>
        <dbReference type="Proteomes" id="UP001303046"/>
    </source>
</evidence>
<dbReference type="Gene3D" id="2.10.60.10">
    <property type="entry name" value="CD59"/>
    <property type="match status" value="1"/>
</dbReference>
<evidence type="ECO:0000256" key="13">
    <source>
        <dbReference type="ARBA" id="ARBA00023170"/>
    </source>
</evidence>
<dbReference type="Gene3D" id="1.10.510.10">
    <property type="entry name" value="Transferase(Phosphotransferase) domain 1"/>
    <property type="match status" value="1"/>
</dbReference>
<dbReference type="Gene3D" id="3.30.200.20">
    <property type="entry name" value="Phosphorylase Kinase, domain 1"/>
    <property type="match status" value="1"/>
</dbReference>
<dbReference type="InterPro" id="IPR008271">
    <property type="entry name" value="Ser/Thr_kinase_AS"/>
</dbReference>
<dbReference type="EC" id="2.7.11.30" evidence="3"/>
<dbReference type="SUPFAM" id="SSF56112">
    <property type="entry name" value="Protein kinase-like (PK-like)"/>
    <property type="match status" value="1"/>
</dbReference>
<dbReference type="InterPro" id="IPR000333">
    <property type="entry name" value="TGFB_receptor"/>
</dbReference>
<sequence>MGRGSSDEDLLADRPKVKGVGAPGPTNASMARSTLEPATVQCRSFLFAFYYAIPACLSSCTDRIQYSVPSFVWIRHLTAHLRHVVSFGNTTLLCYEWPPVLIVALPQRITNPQIRRSSEFSSTTTAAANDLVSALLGGADNTPAFNASVHYNPEYMTRVYGQLGLNYDLDAGKPFIYCEKFDPKSCSFNDPQCPTLEKCYAEPENRAQRLGCMTVFKYVTEKNASAEERKIEVTLKGCWQHDKEVIADCKVQDECVAVSGRRQSRPNMEFCCCRTHMCNKKVSILVMDEPRDEVIPATASTTTLGEVSQWMNNIWFIMLFGLIGVCIAGGLIVFSLAYVRCWQSKDKIKTQTVTTAQQSETYALLNCAATKPTFEITDLKHVASGRFGDVFNGIYRSGDQVKEVAVKVLKDEESWLSEQTIYVDVLRRSGHPNILKYIDVERRANDYWLITEFMKEGNLHDYLKKNVLTLKQCLRIMSGILEGLAFLHEAQGNKYTVVHRDVKSKNVLLQSMECADGKELVLTACIADFGLAAVFSSPQIDDHVTGQVGTFRYMSPEVLEGATEFTVPAFQRIDVYAMALVMWEVLSRTALSEHENPMDIPPYKQPFEEYTNPYPSLGEMRDVVVNRKLRPEFRPEISKHPIGGAIEYTIRDMWHTIADGRITASLARERINAMNGCDSQGSEGYHSSSDQNRRVSMEATDYEQGICVPAEGSISSNCFNTEMDEFRRER</sequence>
<keyword evidence="18" id="KW-1185">Reference proteome</keyword>
<organism evidence="17 18">
    <name type="scientific">Necator americanus</name>
    <name type="common">Human hookworm</name>
    <dbReference type="NCBI Taxonomy" id="51031"/>
    <lineage>
        <taxon>Eukaryota</taxon>
        <taxon>Metazoa</taxon>
        <taxon>Ecdysozoa</taxon>
        <taxon>Nematoda</taxon>
        <taxon>Chromadorea</taxon>
        <taxon>Rhabditida</taxon>
        <taxon>Rhabditina</taxon>
        <taxon>Rhabditomorpha</taxon>
        <taxon>Strongyloidea</taxon>
        <taxon>Ancylostomatidae</taxon>
        <taxon>Bunostominae</taxon>
        <taxon>Necator</taxon>
    </lineage>
</organism>
<evidence type="ECO:0000256" key="4">
    <source>
        <dbReference type="ARBA" id="ARBA00022527"/>
    </source>
</evidence>
<evidence type="ECO:0000256" key="14">
    <source>
        <dbReference type="SAM" id="MobiDB-lite"/>
    </source>
</evidence>
<dbReference type="SMART" id="SM00220">
    <property type="entry name" value="S_TKc"/>
    <property type="match status" value="1"/>
</dbReference>
<dbReference type="PANTHER" id="PTHR23255:SF98">
    <property type="entry name" value="SERINE_THREONINE-PROTEIN KINASE RECEPTOR"/>
    <property type="match status" value="1"/>
</dbReference>
<evidence type="ECO:0000256" key="10">
    <source>
        <dbReference type="ARBA" id="ARBA00022840"/>
    </source>
</evidence>
<proteinExistence type="inferred from homology"/>
<keyword evidence="8" id="KW-0547">Nucleotide-binding</keyword>
<protein>
    <recommendedName>
        <fullName evidence="3">receptor protein serine/threonine kinase</fullName>
        <ecNumber evidence="3">2.7.11.30</ecNumber>
    </recommendedName>
</protein>
<keyword evidence="10" id="KW-0067">ATP-binding</keyword>
<dbReference type="SUPFAM" id="SSF57302">
    <property type="entry name" value="Snake toxin-like"/>
    <property type="match status" value="1"/>
</dbReference>
<dbReference type="EMBL" id="JAVFWL010000003">
    <property type="protein sequence ID" value="KAK6740192.1"/>
    <property type="molecule type" value="Genomic_DNA"/>
</dbReference>
<dbReference type="Proteomes" id="UP001303046">
    <property type="component" value="Unassembled WGS sequence"/>
</dbReference>
<evidence type="ECO:0000256" key="8">
    <source>
        <dbReference type="ARBA" id="ARBA00022741"/>
    </source>
</evidence>
<evidence type="ECO:0000256" key="11">
    <source>
        <dbReference type="ARBA" id="ARBA00022989"/>
    </source>
</evidence>
<reference evidence="17 18" key="1">
    <citation type="submission" date="2023-08" db="EMBL/GenBank/DDBJ databases">
        <title>A Necator americanus chromosomal reference genome.</title>
        <authorList>
            <person name="Ilik V."/>
            <person name="Petrzelkova K.J."/>
            <person name="Pardy F."/>
            <person name="Fuh T."/>
            <person name="Niatou-Singa F.S."/>
            <person name="Gouil Q."/>
            <person name="Baker L."/>
            <person name="Ritchie M.E."/>
            <person name="Jex A.R."/>
            <person name="Gazzola D."/>
            <person name="Li H."/>
            <person name="Toshio Fujiwara R."/>
            <person name="Zhan B."/>
            <person name="Aroian R.V."/>
            <person name="Pafco B."/>
            <person name="Schwarz E.M."/>
        </authorList>
    </citation>
    <scope>NUCLEOTIDE SEQUENCE [LARGE SCALE GENOMIC DNA]</scope>
    <source>
        <strain evidence="17 18">Aroian</strain>
        <tissue evidence="17">Whole animal</tissue>
    </source>
</reference>
<keyword evidence="11 15" id="KW-1133">Transmembrane helix</keyword>
<evidence type="ECO:0000256" key="9">
    <source>
        <dbReference type="ARBA" id="ARBA00022777"/>
    </source>
</evidence>
<feature type="compositionally biased region" description="Polar residues" evidence="14">
    <location>
        <begin position="677"/>
        <end position="690"/>
    </location>
</feature>
<evidence type="ECO:0000313" key="17">
    <source>
        <dbReference type="EMBL" id="KAK6740192.1"/>
    </source>
</evidence>
<dbReference type="PROSITE" id="PS00108">
    <property type="entry name" value="PROTEIN_KINASE_ST"/>
    <property type="match status" value="1"/>
</dbReference>
<comment type="similarity">
    <text evidence="2">Belongs to the protein kinase superfamily. TKL Ser/Thr protein kinase family. TGFB receptor subfamily.</text>
</comment>
<dbReference type="InterPro" id="IPR011009">
    <property type="entry name" value="Kinase-like_dom_sf"/>
</dbReference>
<feature type="domain" description="Protein kinase" evidence="16">
    <location>
        <begin position="376"/>
        <end position="675"/>
    </location>
</feature>
<evidence type="ECO:0000256" key="15">
    <source>
        <dbReference type="SAM" id="Phobius"/>
    </source>
</evidence>
<feature type="transmembrane region" description="Helical" evidence="15">
    <location>
        <begin position="314"/>
        <end position="339"/>
    </location>
</feature>
<dbReference type="PANTHER" id="PTHR23255">
    <property type="entry name" value="TRANSFORMING GROWTH FACTOR-BETA RECEPTOR TYPE I AND II"/>
    <property type="match status" value="1"/>
</dbReference>
<comment type="subcellular location">
    <subcellularLocation>
        <location evidence="1">Membrane</location>
        <topology evidence="1">Single-pass type I membrane protein</topology>
    </subcellularLocation>
</comment>
<keyword evidence="7" id="KW-0732">Signal</keyword>
<evidence type="ECO:0000256" key="3">
    <source>
        <dbReference type="ARBA" id="ARBA00012401"/>
    </source>
</evidence>
<evidence type="ECO:0000256" key="2">
    <source>
        <dbReference type="ARBA" id="ARBA00009605"/>
    </source>
</evidence>
<dbReference type="InterPro" id="IPR000719">
    <property type="entry name" value="Prot_kinase_dom"/>
</dbReference>
<evidence type="ECO:0000256" key="7">
    <source>
        <dbReference type="ARBA" id="ARBA00022729"/>
    </source>
</evidence>
<keyword evidence="5" id="KW-0808">Transferase</keyword>
<keyword evidence="6 15" id="KW-0812">Transmembrane</keyword>
<dbReference type="CDD" id="cd23617">
    <property type="entry name" value="TFP_LU_ECD_Daf4"/>
    <property type="match status" value="1"/>
</dbReference>
<dbReference type="Pfam" id="PF00069">
    <property type="entry name" value="Pkinase"/>
    <property type="match status" value="1"/>
</dbReference>
<evidence type="ECO:0000256" key="1">
    <source>
        <dbReference type="ARBA" id="ARBA00004479"/>
    </source>
</evidence>
<feature type="region of interest" description="Disordered" evidence="14">
    <location>
        <begin position="675"/>
        <end position="697"/>
    </location>
</feature>
<evidence type="ECO:0000256" key="12">
    <source>
        <dbReference type="ARBA" id="ARBA00023136"/>
    </source>
</evidence>
<keyword evidence="4" id="KW-0723">Serine/threonine-protein kinase</keyword>
<comment type="caution">
    <text evidence="17">The sequence shown here is derived from an EMBL/GenBank/DDBJ whole genome shotgun (WGS) entry which is preliminary data.</text>
</comment>
<evidence type="ECO:0000256" key="6">
    <source>
        <dbReference type="ARBA" id="ARBA00022692"/>
    </source>
</evidence>
<evidence type="ECO:0000259" key="16">
    <source>
        <dbReference type="PROSITE" id="PS50011"/>
    </source>
</evidence>